<feature type="transmembrane region" description="Helical" evidence="2">
    <location>
        <begin position="186"/>
        <end position="202"/>
    </location>
</feature>
<evidence type="ECO:0000313" key="4">
    <source>
        <dbReference type="Proteomes" id="UP001517367"/>
    </source>
</evidence>
<sequence>MLLPALGFSQQEQPKRVSVVITAKEIVPEKEIVQLPADNTPVATNTVHRGKTAPTKTPSSVKTATNQQKQSAKKPLNTKAATKPVVATSSTKAQIGTKQKTVEETPAPKKVSSVRPSIVDTTTGKTNQTSNQLNNKDSSTVKSESIQRQNASVTNGTKASSFSYIWIGSFLIIAGLVLGLLFGKPAFLISFVGVVFVVLGILI</sequence>
<keyword evidence="4" id="KW-1185">Reference proteome</keyword>
<evidence type="ECO:0000256" key="2">
    <source>
        <dbReference type="SAM" id="Phobius"/>
    </source>
</evidence>
<keyword evidence="2" id="KW-1133">Transmembrane helix</keyword>
<evidence type="ECO:0000256" key="1">
    <source>
        <dbReference type="SAM" id="MobiDB-lite"/>
    </source>
</evidence>
<keyword evidence="2" id="KW-0472">Membrane</keyword>
<dbReference type="RefSeq" id="WP_138728638.1">
    <property type="nucleotide sequence ID" value="NZ_SRMP02000034.1"/>
</dbReference>
<gene>
    <name evidence="3" type="ORF">E5L68_015900</name>
</gene>
<proteinExistence type="predicted"/>
<dbReference type="Proteomes" id="UP001517367">
    <property type="component" value="Unassembled WGS sequence"/>
</dbReference>
<reference evidence="3 4" key="1">
    <citation type="submission" date="2024-12" db="EMBL/GenBank/DDBJ databases">
        <authorList>
            <person name="Hu S."/>
        </authorList>
    </citation>
    <scope>NUCLEOTIDE SEQUENCE [LARGE SCALE GENOMIC DNA]</scope>
    <source>
        <strain evidence="3 4">P-25</strain>
    </source>
</reference>
<organism evidence="3 4">
    <name type="scientific">Pedobacter helvus</name>
    <dbReference type="NCBI Taxonomy" id="2563444"/>
    <lineage>
        <taxon>Bacteria</taxon>
        <taxon>Pseudomonadati</taxon>
        <taxon>Bacteroidota</taxon>
        <taxon>Sphingobacteriia</taxon>
        <taxon>Sphingobacteriales</taxon>
        <taxon>Sphingobacteriaceae</taxon>
        <taxon>Pedobacter</taxon>
    </lineage>
</organism>
<evidence type="ECO:0000313" key="3">
    <source>
        <dbReference type="EMBL" id="MFN0292880.1"/>
    </source>
</evidence>
<feature type="compositionally biased region" description="Polar residues" evidence="1">
    <location>
        <begin position="54"/>
        <end position="70"/>
    </location>
</feature>
<accession>A0ABW9JKW0</accession>
<name>A0ABW9JKW0_9SPHI</name>
<feature type="transmembrane region" description="Helical" evidence="2">
    <location>
        <begin position="162"/>
        <end position="180"/>
    </location>
</feature>
<feature type="compositionally biased region" description="Polar residues" evidence="1">
    <location>
        <begin position="119"/>
        <end position="142"/>
    </location>
</feature>
<protein>
    <submittedName>
        <fullName evidence="3">Uncharacterized protein</fullName>
    </submittedName>
</protein>
<comment type="caution">
    <text evidence="3">The sequence shown here is derived from an EMBL/GenBank/DDBJ whole genome shotgun (WGS) entry which is preliminary data.</text>
</comment>
<dbReference type="EMBL" id="SRMP02000034">
    <property type="protein sequence ID" value="MFN0292880.1"/>
    <property type="molecule type" value="Genomic_DNA"/>
</dbReference>
<feature type="region of interest" description="Disordered" evidence="1">
    <location>
        <begin position="37"/>
        <end position="142"/>
    </location>
</feature>
<keyword evidence="2" id="KW-0812">Transmembrane</keyword>
<feature type="compositionally biased region" description="Polar residues" evidence="1">
    <location>
        <begin position="87"/>
        <end position="99"/>
    </location>
</feature>